<gene>
    <name evidence="2" type="ORF">OS493_034268</name>
</gene>
<sequence length="171" mass="18697">MQPEQVLSKTGQLSSLALWSILAFGESMRASPPACDETEVSQRKTEGSKLSMGSPGRVGMAKARHYVETREKKARKDEIKKNGKALLYKPGPPTGITQVPVPRCFFLLKKIQEDSQVSCASSQLPTVCFYHVGTLRVGGFAKRGERTVHKSEPLSIKDFSMADTGTYVCTG</sequence>
<comment type="caution">
    <text evidence="2">The sequence shown here is derived from an EMBL/GenBank/DDBJ whole genome shotgun (WGS) entry which is preliminary data.</text>
</comment>
<feature type="region of interest" description="Disordered" evidence="1">
    <location>
        <begin position="30"/>
        <end position="62"/>
    </location>
</feature>
<reference evidence="2" key="1">
    <citation type="submission" date="2023-01" db="EMBL/GenBank/DDBJ databases">
        <title>Genome assembly of the deep-sea coral Lophelia pertusa.</title>
        <authorList>
            <person name="Herrera S."/>
            <person name="Cordes E."/>
        </authorList>
    </citation>
    <scope>NUCLEOTIDE SEQUENCE</scope>
    <source>
        <strain evidence="2">USNM1676648</strain>
        <tissue evidence="2">Polyp</tissue>
    </source>
</reference>
<organism evidence="2 3">
    <name type="scientific">Desmophyllum pertusum</name>
    <dbReference type="NCBI Taxonomy" id="174260"/>
    <lineage>
        <taxon>Eukaryota</taxon>
        <taxon>Metazoa</taxon>
        <taxon>Cnidaria</taxon>
        <taxon>Anthozoa</taxon>
        <taxon>Hexacorallia</taxon>
        <taxon>Scleractinia</taxon>
        <taxon>Caryophylliina</taxon>
        <taxon>Caryophylliidae</taxon>
        <taxon>Desmophyllum</taxon>
    </lineage>
</organism>
<proteinExistence type="predicted"/>
<evidence type="ECO:0000313" key="2">
    <source>
        <dbReference type="EMBL" id="KAJ7370060.1"/>
    </source>
</evidence>
<dbReference type="EMBL" id="MU826873">
    <property type="protein sequence ID" value="KAJ7370060.1"/>
    <property type="molecule type" value="Genomic_DNA"/>
</dbReference>
<name>A0A9W9YVB7_9CNID</name>
<dbReference type="Proteomes" id="UP001163046">
    <property type="component" value="Unassembled WGS sequence"/>
</dbReference>
<accession>A0A9W9YVB7</accession>
<keyword evidence="3" id="KW-1185">Reference proteome</keyword>
<evidence type="ECO:0000313" key="3">
    <source>
        <dbReference type="Proteomes" id="UP001163046"/>
    </source>
</evidence>
<dbReference type="AlphaFoldDB" id="A0A9W9YVB7"/>
<evidence type="ECO:0000256" key="1">
    <source>
        <dbReference type="SAM" id="MobiDB-lite"/>
    </source>
</evidence>
<protein>
    <submittedName>
        <fullName evidence="2">Uncharacterized protein</fullName>
    </submittedName>
</protein>